<dbReference type="KEGG" id="mbc:MYB_01490"/>
<dbReference type="InterPro" id="IPR002930">
    <property type="entry name" value="GCV_H"/>
</dbReference>
<protein>
    <submittedName>
        <fullName evidence="2">Glycine cleavage system H protein</fullName>
    </submittedName>
</protein>
<proteinExistence type="predicted"/>
<dbReference type="GO" id="GO:0005829">
    <property type="term" value="C:cytosol"/>
    <property type="evidence" value="ECO:0007669"/>
    <property type="project" value="TreeGrafter"/>
</dbReference>
<dbReference type="InterPro" id="IPR033753">
    <property type="entry name" value="GCV_H/Fam206"/>
</dbReference>
<dbReference type="STRING" id="743966.MYB_01490"/>
<gene>
    <name evidence="2" type="primary">gcvH</name>
    <name evidence="2" type="ORF">MYB_01490</name>
</gene>
<dbReference type="EMBL" id="CP007154">
    <property type="protein sequence ID" value="AHH45307.1"/>
    <property type="molecule type" value="Genomic_DNA"/>
</dbReference>
<dbReference type="RefSeq" id="WP_022934765.1">
    <property type="nucleotide sequence ID" value="NZ_CP007154.1"/>
</dbReference>
<dbReference type="GO" id="GO:0009249">
    <property type="term" value="P:protein lipoylation"/>
    <property type="evidence" value="ECO:0007669"/>
    <property type="project" value="TreeGrafter"/>
</dbReference>
<dbReference type="InterPro" id="IPR011053">
    <property type="entry name" value="Single_hybrid_motif"/>
</dbReference>
<dbReference type="GO" id="GO:0019464">
    <property type="term" value="P:glycine decarboxylation via glycine cleavage system"/>
    <property type="evidence" value="ECO:0007669"/>
    <property type="project" value="InterPro"/>
</dbReference>
<evidence type="ECO:0000313" key="3">
    <source>
        <dbReference type="Proteomes" id="UP000019229"/>
    </source>
</evidence>
<keyword evidence="1" id="KW-0450">Lipoyl</keyword>
<dbReference type="GO" id="GO:0005960">
    <property type="term" value="C:glycine cleavage complex"/>
    <property type="evidence" value="ECO:0007669"/>
    <property type="project" value="InterPro"/>
</dbReference>
<dbReference type="SUPFAM" id="SSF51230">
    <property type="entry name" value="Single hybrid motif"/>
    <property type="match status" value="1"/>
</dbReference>
<dbReference type="AlphaFoldDB" id="W5UT42"/>
<evidence type="ECO:0000313" key="2">
    <source>
        <dbReference type="EMBL" id="AHH45307.1"/>
    </source>
</evidence>
<keyword evidence="3" id="KW-1185">Reference proteome</keyword>
<evidence type="ECO:0000256" key="1">
    <source>
        <dbReference type="ARBA" id="ARBA00022823"/>
    </source>
</evidence>
<dbReference type="Proteomes" id="UP000019229">
    <property type="component" value="Chromosome"/>
</dbReference>
<reference evidence="2 3" key="1">
    <citation type="journal article" date="2014" name="Genome Announc.">
        <title>Complete Genome Sequence of Mycoplasma bovoculi Strain M165/69T (ATCC 29104).</title>
        <authorList>
            <person name="Calcutt M.J."/>
            <person name="Foecking M.F."/>
        </authorList>
    </citation>
    <scope>NUCLEOTIDE SEQUENCE [LARGE SCALE GENOMIC DNA]</scope>
    <source>
        <strain evidence="2">M165/69</strain>
    </source>
</reference>
<dbReference type="eggNOG" id="COG0509">
    <property type="taxonomic scope" value="Bacteria"/>
</dbReference>
<dbReference type="Pfam" id="PF01597">
    <property type="entry name" value="GCV_H"/>
    <property type="match status" value="1"/>
</dbReference>
<organism evidence="2 3">
    <name type="scientific">Mesomycoplasma bovoculi M165/69</name>
    <dbReference type="NCBI Taxonomy" id="743966"/>
    <lineage>
        <taxon>Bacteria</taxon>
        <taxon>Bacillati</taxon>
        <taxon>Mycoplasmatota</taxon>
        <taxon>Mycoplasmoidales</taxon>
        <taxon>Metamycoplasmataceae</taxon>
        <taxon>Mesomycoplasma</taxon>
    </lineage>
</organism>
<dbReference type="HOGENOM" id="CLU_097408_3_0_14"/>
<dbReference type="OrthoDB" id="2401220at2"/>
<dbReference type="Gene3D" id="2.40.50.100">
    <property type="match status" value="1"/>
</dbReference>
<dbReference type="PANTHER" id="PTHR11715">
    <property type="entry name" value="GLYCINE CLEAVAGE SYSTEM H PROTEIN"/>
    <property type="match status" value="1"/>
</dbReference>
<accession>W5UT42</accession>
<sequence>MKKFANFLIIEKTENIVTISMSAELQDDVGTIGFLRFTNAKSLSKNDEILKIEASKTVLSIKTPLAGEIVEINQEAITTPRLLNSADARQNWIIKLTKVDENEFNSLPNF</sequence>
<dbReference type="CDD" id="cd06848">
    <property type="entry name" value="GCS_H"/>
    <property type="match status" value="1"/>
</dbReference>
<dbReference type="PANTHER" id="PTHR11715:SF3">
    <property type="entry name" value="GLYCINE CLEAVAGE SYSTEM H PROTEIN-RELATED"/>
    <property type="match status" value="1"/>
</dbReference>
<dbReference type="PATRIC" id="fig|743966.3.peg.300"/>
<name>W5UT42_9BACT</name>